<evidence type="ECO:0000313" key="2">
    <source>
        <dbReference type="Proteomes" id="UP000294530"/>
    </source>
</evidence>
<reference evidence="1 2" key="1">
    <citation type="journal article" date="2021" name="Genome Biol.">
        <title>AFLAP: assembly-free linkage analysis pipeline using k-mers from genome sequencing data.</title>
        <authorList>
            <person name="Fletcher K."/>
            <person name="Zhang L."/>
            <person name="Gil J."/>
            <person name="Han R."/>
            <person name="Cavanaugh K."/>
            <person name="Michelmore R."/>
        </authorList>
    </citation>
    <scope>NUCLEOTIDE SEQUENCE [LARGE SCALE GENOMIC DNA]</scope>
    <source>
        <strain evidence="1 2">SF5</strain>
    </source>
</reference>
<comment type="caution">
    <text evidence="1">The sequence shown here is derived from an EMBL/GenBank/DDBJ whole genome shotgun (WGS) entry which is preliminary data.</text>
</comment>
<dbReference type="KEGG" id="blac:94352342"/>
<evidence type="ECO:0000313" key="1">
    <source>
        <dbReference type="EMBL" id="TDH72987.1"/>
    </source>
</evidence>
<name>A0A976NZ88_BRELC</name>
<dbReference type="Proteomes" id="UP000294530">
    <property type="component" value="Unassembled WGS sequence"/>
</dbReference>
<sequence length="68" mass="7226">MSVSSPSLLLPVKPLVILHPVLVRPAALKGNNVVSCDGGPAGRKRDKQVACVSLNGAQRIRTPKDRDE</sequence>
<dbReference type="EMBL" id="SHOA02000001">
    <property type="protein sequence ID" value="TDH72987.1"/>
    <property type="molecule type" value="Genomic_DNA"/>
</dbReference>
<keyword evidence="2" id="KW-1185">Reference proteome</keyword>
<proteinExistence type="predicted"/>
<dbReference type="AlphaFoldDB" id="A0A976NZ88"/>
<dbReference type="RefSeq" id="XP_067822486.1">
    <property type="nucleotide sequence ID" value="XM_067966671.1"/>
</dbReference>
<dbReference type="GeneID" id="94352342"/>
<gene>
    <name evidence="1" type="ORF">CCR75_008621</name>
</gene>
<protein>
    <submittedName>
        <fullName evidence="1">Uncharacterized protein</fullName>
    </submittedName>
</protein>
<accession>A0A976NZ88</accession>
<organism evidence="1 2">
    <name type="scientific">Bremia lactucae</name>
    <name type="common">Lettuce downy mildew</name>
    <dbReference type="NCBI Taxonomy" id="4779"/>
    <lineage>
        <taxon>Eukaryota</taxon>
        <taxon>Sar</taxon>
        <taxon>Stramenopiles</taxon>
        <taxon>Oomycota</taxon>
        <taxon>Peronosporomycetes</taxon>
        <taxon>Peronosporales</taxon>
        <taxon>Peronosporaceae</taxon>
        <taxon>Bremia</taxon>
    </lineage>
</organism>